<evidence type="ECO:0008006" key="4">
    <source>
        <dbReference type="Google" id="ProtNLM"/>
    </source>
</evidence>
<feature type="chain" id="PRO_5019029939" description="PE-PGRS family protein" evidence="1">
    <location>
        <begin position="22"/>
        <end position="103"/>
    </location>
</feature>
<dbReference type="GeneID" id="99867096"/>
<evidence type="ECO:0000313" key="3">
    <source>
        <dbReference type="Proteomes" id="UP000288843"/>
    </source>
</evidence>
<evidence type="ECO:0000313" key="2">
    <source>
        <dbReference type="EMBL" id="RWT25171.1"/>
    </source>
</evidence>
<dbReference type="AlphaFoldDB" id="A0A443VSK3"/>
<dbReference type="PROSITE" id="PS51257">
    <property type="entry name" value="PROKAR_LIPOPROTEIN"/>
    <property type="match status" value="1"/>
</dbReference>
<accession>A0A443VSK3</accession>
<dbReference type="EMBL" id="QKOX01000003">
    <property type="protein sequence ID" value="RWT25171.1"/>
    <property type="molecule type" value="Genomic_DNA"/>
</dbReference>
<protein>
    <recommendedName>
        <fullName evidence="4">PE-PGRS family protein</fullName>
    </recommendedName>
</protein>
<dbReference type="Proteomes" id="UP000288843">
    <property type="component" value="Unassembled WGS sequence"/>
</dbReference>
<reference evidence="2 3" key="1">
    <citation type="submission" date="2018-06" db="EMBL/GenBank/DDBJ databases">
        <title>Carbapenemase-producing Enterobacteriaceae present in wastewater treatment plant effluent and nearby surface waters in the US.</title>
        <authorList>
            <person name="Mathys D.A."/>
            <person name="Mollenkopf D.F."/>
            <person name="Feicht S.M."/>
            <person name="Adams R.J."/>
            <person name="Albers A.L."/>
            <person name="Stuever D.M."/>
            <person name="Daniels J.B."/>
            <person name="Wittum T.E."/>
        </authorList>
    </citation>
    <scope>NUCLEOTIDE SEQUENCE [LARGE SCALE GENOMIC DNA]</scope>
    <source>
        <strain evidence="2 3">GEO_47_Down_B</strain>
    </source>
</reference>
<comment type="caution">
    <text evidence="2">The sequence shown here is derived from an EMBL/GenBank/DDBJ whole genome shotgun (WGS) entry which is preliminary data.</text>
</comment>
<evidence type="ECO:0000256" key="1">
    <source>
        <dbReference type="SAM" id="SignalP"/>
    </source>
</evidence>
<gene>
    <name evidence="2" type="ORF">DN603_03460</name>
</gene>
<dbReference type="RefSeq" id="WP_046373124.1">
    <property type="nucleotide sequence ID" value="NZ_LSUV01000028.1"/>
</dbReference>
<keyword evidence="1" id="KW-0732">Signal</keyword>
<sequence length="103" mass="10436">MNRAQLFSYLFLTGFSVIAFACQGGEGGKGGTGGKGGSVVIVNQNGGAGLNGKNGKSGMNGCPGGTQAAPDGHFYLRGTHEQCNPFHAKKQKSQATASLIEST</sequence>
<organism evidence="2 3">
    <name type="scientific">Raoultella planticola</name>
    <name type="common">Klebsiella planticola</name>
    <dbReference type="NCBI Taxonomy" id="575"/>
    <lineage>
        <taxon>Bacteria</taxon>
        <taxon>Pseudomonadati</taxon>
        <taxon>Pseudomonadota</taxon>
        <taxon>Gammaproteobacteria</taxon>
        <taxon>Enterobacterales</taxon>
        <taxon>Enterobacteriaceae</taxon>
        <taxon>Klebsiella/Raoultella group</taxon>
        <taxon>Raoultella</taxon>
    </lineage>
</organism>
<feature type="signal peptide" evidence="1">
    <location>
        <begin position="1"/>
        <end position="21"/>
    </location>
</feature>
<proteinExistence type="predicted"/>
<name>A0A443VSK3_RAOPL</name>